<feature type="compositionally biased region" description="Polar residues" evidence="10">
    <location>
        <begin position="435"/>
        <end position="459"/>
    </location>
</feature>
<evidence type="ECO:0000256" key="9">
    <source>
        <dbReference type="ARBA" id="ARBA00023180"/>
    </source>
</evidence>
<keyword evidence="5 13" id="KW-0808">Transferase</keyword>
<protein>
    <recommendedName>
        <fullName evidence="2">chitin synthase</fullName>
        <ecNumber evidence="2">2.4.1.16</ecNumber>
    </recommendedName>
</protein>
<evidence type="ECO:0000256" key="3">
    <source>
        <dbReference type="ARBA" id="ARBA00022475"/>
    </source>
</evidence>
<dbReference type="Pfam" id="PF03142">
    <property type="entry name" value="Chitin_synth_2"/>
    <property type="match status" value="1"/>
</dbReference>
<dbReference type="STRING" id="796925.A0A137PDF3"/>
<dbReference type="Gene3D" id="3.90.550.10">
    <property type="entry name" value="Spore Coat Polysaccharide Biosynthesis Protein SpsA, Chain A"/>
    <property type="match status" value="1"/>
</dbReference>
<evidence type="ECO:0000256" key="8">
    <source>
        <dbReference type="ARBA" id="ARBA00023136"/>
    </source>
</evidence>
<feature type="non-terminal residue" evidence="13">
    <location>
        <position position="1"/>
    </location>
</feature>
<feature type="region of interest" description="Disordered" evidence="10">
    <location>
        <begin position="366"/>
        <end position="459"/>
    </location>
</feature>
<dbReference type="CDD" id="cd04190">
    <property type="entry name" value="Chitin_synth_C"/>
    <property type="match status" value="1"/>
</dbReference>
<dbReference type="SUPFAM" id="SSF53448">
    <property type="entry name" value="Nucleotide-diphospho-sugar transferases"/>
    <property type="match status" value="1"/>
</dbReference>
<dbReference type="GO" id="GO:0005886">
    <property type="term" value="C:plasma membrane"/>
    <property type="evidence" value="ECO:0007669"/>
    <property type="project" value="UniProtKB-SubCell"/>
</dbReference>
<dbReference type="InterPro" id="IPR054295">
    <property type="entry name" value="CHS4-like_dom"/>
</dbReference>
<evidence type="ECO:0000313" key="14">
    <source>
        <dbReference type="Proteomes" id="UP000070444"/>
    </source>
</evidence>
<feature type="transmembrane region" description="Helical" evidence="11">
    <location>
        <begin position="864"/>
        <end position="886"/>
    </location>
</feature>
<evidence type="ECO:0000259" key="12">
    <source>
        <dbReference type="Pfam" id="PF22997"/>
    </source>
</evidence>
<feature type="transmembrane region" description="Helical" evidence="11">
    <location>
        <begin position="918"/>
        <end position="942"/>
    </location>
</feature>
<keyword evidence="9" id="KW-0325">Glycoprotein</keyword>
<feature type="compositionally biased region" description="Polar residues" evidence="10">
    <location>
        <begin position="384"/>
        <end position="402"/>
    </location>
</feature>
<evidence type="ECO:0000256" key="6">
    <source>
        <dbReference type="ARBA" id="ARBA00022692"/>
    </source>
</evidence>
<proteinExistence type="predicted"/>
<dbReference type="AlphaFoldDB" id="A0A137PDF3"/>
<feature type="compositionally biased region" description="Basic and acidic residues" evidence="10">
    <location>
        <begin position="366"/>
        <end position="379"/>
    </location>
</feature>
<name>A0A137PDF3_CONC2</name>
<dbReference type="PANTHER" id="PTHR22914">
    <property type="entry name" value="CHITIN SYNTHASE"/>
    <property type="match status" value="1"/>
</dbReference>
<sequence>DTKKQDCKNESDCPSPWIVFSRIVTWYAPGPVLRFFKMDTHEIQQAWREKMALVSIIVTLCLCVGFLTFGLQPAICGPGDAKRLPYRQKIGSDNVLINGQLYDISSFQHPQAQDIPGDGNLLSKPNPDAGGKDLSFLFQTVNQNCRNFITLKNAEPNLYPINYFPCVVTTSETVPNPGLNPEKNGCHSNYSPKLFDKLKFVGTLYFTWDDIKDGNNRFLVYNGNVLDLKRLMWAINDIQLHDELNQFLNPIVSSSSLAANTLQVASSLDVSYLLANNNPKLGRCMEELLKVGVVDTQSIGCISSNIVLYVSLMVILSLVLAKFFMALFFGWVMGPKLGQLTPETPEQRKRRQEIIEAWSENMDLRADIPNHPSRQEQAHRISFLPSTSRFSTPQPGDQPGNNKSKKWPPPNTYHPYNTSSVTTDALRRPSDAHFGNSSISLNRNSQAYTPGRTSTTSLSPAQDFVTPRHIAPVPPPQDFQPFDFPLAHTLLLVTCYSEGEEGLRTTFDSLATTDYPSSHKLIYVVCDGIIKGSGNSESTPDICLSMMKDLVIPAENVQPHSYVAIADGQKRHNMAKVYAGYYKYDDKTVEANQQVKVPMVLVVKCGTPQESSNPKPGNRGKRDGQIILMSFLQRIMFDERLSSLDYEMFNAMWNVTGVTPDSYEIVLMVDADTKVFPDSLTKMVRVMVMDPQVMGLCGETKIANKTQSWVTMIQVFEYYISHHLSKAFESVFGGVTCLPGCFCMYRIKSPKGRNGYWVPILANPDIVEYYSENVVDTLHKKNLLLLGEDRYLTTLMLKTFPKRKMLFVPQAVCKTIVPDTMEILLSQRRRWINSTVHNLLELVLIRDLCGTFCFSMQFVIFMELIGTVVLPAAIIFTIYLIVISFFVRPVPVIPLLLLAAILGLPAVLIVFTTRKLVYVGWMLVYLLSLPIWNFILPVYAYWHFDDFSWGQTRQVEGEKGEKEDHGKKVGEFDSSQIVMKRWRDFERDKRLQAAQ</sequence>
<accession>A0A137PDF3</accession>
<dbReference type="EMBL" id="KQ964442">
    <property type="protein sequence ID" value="KXN73036.1"/>
    <property type="molecule type" value="Genomic_DNA"/>
</dbReference>
<comment type="subcellular location">
    <subcellularLocation>
        <location evidence="1">Cell membrane</location>
        <topology evidence="1">Multi-pass membrane protein</topology>
    </subcellularLocation>
</comment>
<feature type="compositionally biased region" description="Polar residues" evidence="10">
    <location>
        <begin position="414"/>
        <end position="423"/>
    </location>
</feature>
<dbReference type="OMA" id="PERSRMD"/>
<keyword evidence="14" id="KW-1185">Reference proteome</keyword>
<evidence type="ECO:0000256" key="2">
    <source>
        <dbReference type="ARBA" id="ARBA00012543"/>
    </source>
</evidence>
<dbReference type="Proteomes" id="UP000070444">
    <property type="component" value="Unassembled WGS sequence"/>
</dbReference>
<evidence type="ECO:0000256" key="11">
    <source>
        <dbReference type="SAM" id="Phobius"/>
    </source>
</evidence>
<dbReference type="OrthoDB" id="370884at2759"/>
<dbReference type="GO" id="GO:0006031">
    <property type="term" value="P:chitin biosynthetic process"/>
    <property type="evidence" value="ECO:0007669"/>
    <property type="project" value="TreeGrafter"/>
</dbReference>
<evidence type="ECO:0000256" key="5">
    <source>
        <dbReference type="ARBA" id="ARBA00022679"/>
    </source>
</evidence>
<organism evidence="13 14">
    <name type="scientific">Conidiobolus coronatus (strain ATCC 28846 / CBS 209.66 / NRRL 28638)</name>
    <name type="common">Delacroixia coronata</name>
    <dbReference type="NCBI Taxonomy" id="796925"/>
    <lineage>
        <taxon>Eukaryota</taxon>
        <taxon>Fungi</taxon>
        <taxon>Fungi incertae sedis</taxon>
        <taxon>Zoopagomycota</taxon>
        <taxon>Entomophthoromycotina</taxon>
        <taxon>Entomophthoromycetes</taxon>
        <taxon>Entomophthorales</taxon>
        <taxon>Ancylistaceae</taxon>
        <taxon>Conidiobolus</taxon>
    </lineage>
</organism>
<keyword evidence="8 11" id="KW-0472">Membrane</keyword>
<feature type="transmembrane region" description="Helical" evidence="11">
    <location>
        <begin position="306"/>
        <end position="332"/>
    </location>
</feature>
<dbReference type="GO" id="GO:0004100">
    <property type="term" value="F:chitin synthase activity"/>
    <property type="evidence" value="ECO:0007669"/>
    <property type="project" value="UniProtKB-EC"/>
</dbReference>
<keyword evidence="6 11" id="KW-0812">Transmembrane</keyword>
<dbReference type="EC" id="2.4.1.16" evidence="2"/>
<dbReference type="GO" id="GO:0030428">
    <property type="term" value="C:cell septum"/>
    <property type="evidence" value="ECO:0007669"/>
    <property type="project" value="TreeGrafter"/>
</dbReference>
<feature type="non-terminal residue" evidence="13">
    <location>
        <position position="995"/>
    </location>
</feature>
<feature type="transmembrane region" description="Helical" evidence="11">
    <location>
        <begin position="892"/>
        <end position="911"/>
    </location>
</feature>
<keyword evidence="4" id="KW-0328">Glycosyltransferase</keyword>
<dbReference type="PANTHER" id="PTHR22914:SF16">
    <property type="entry name" value="CHITIN SYNTHASE 3"/>
    <property type="match status" value="1"/>
</dbReference>
<evidence type="ECO:0000256" key="1">
    <source>
        <dbReference type="ARBA" id="ARBA00004651"/>
    </source>
</evidence>
<feature type="domain" description="Chitin synthase 4-like" evidence="12">
    <location>
        <begin position="205"/>
        <end position="293"/>
    </location>
</feature>
<reference evidence="13 14" key="1">
    <citation type="journal article" date="2015" name="Genome Biol. Evol.">
        <title>Phylogenomic analyses indicate that early fungi evolved digesting cell walls of algal ancestors of land plants.</title>
        <authorList>
            <person name="Chang Y."/>
            <person name="Wang S."/>
            <person name="Sekimoto S."/>
            <person name="Aerts A.L."/>
            <person name="Choi C."/>
            <person name="Clum A."/>
            <person name="LaButti K.M."/>
            <person name="Lindquist E.A."/>
            <person name="Yee Ngan C."/>
            <person name="Ohm R.A."/>
            <person name="Salamov A.A."/>
            <person name="Grigoriev I.V."/>
            <person name="Spatafora J.W."/>
            <person name="Berbee M.L."/>
        </authorList>
    </citation>
    <scope>NUCLEOTIDE SEQUENCE [LARGE SCALE GENOMIC DNA]</scope>
    <source>
        <strain evidence="13 14">NRRL 28638</strain>
    </source>
</reference>
<feature type="transmembrane region" description="Helical" evidence="11">
    <location>
        <begin position="51"/>
        <end position="71"/>
    </location>
</feature>
<dbReference type="InterPro" id="IPR029044">
    <property type="entry name" value="Nucleotide-diphossugar_trans"/>
</dbReference>
<evidence type="ECO:0000256" key="7">
    <source>
        <dbReference type="ARBA" id="ARBA00022989"/>
    </source>
</evidence>
<evidence type="ECO:0000256" key="10">
    <source>
        <dbReference type="SAM" id="MobiDB-lite"/>
    </source>
</evidence>
<evidence type="ECO:0000256" key="4">
    <source>
        <dbReference type="ARBA" id="ARBA00022676"/>
    </source>
</evidence>
<keyword evidence="3" id="KW-1003">Cell membrane</keyword>
<gene>
    <name evidence="13" type="ORF">CONCODRAFT_21721</name>
</gene>
<keyword evidence="7 11" id="KW-1133">Transmembrane helix</keyword>
<evidence type="ECO:0000313" key="13">
    <source>
        <dbReference type="EMBL" id="KXN73036.1"/>
    </source>
</evidence>
<dbReference type="InterPro" id="IPR004835">
    <property type="entry name" value="Chitin_synth"/>
</dbReference>
<dbReference type="Pfam" id="PF22997">
    <property type="entry name" value="CHS4"/>
    <property type="match status" value="1"/>
</dbReference>